<feature type="transmembrane region" description="Helical" evidence="4">
    <location>
        <begin position="20"/>
        <end position="41"/>
    </location>
</feature>
<accession>A0ABV5ATR7</accession>
<name>A0ABV5ATR7_9BACL</name>
<dbReference type="Gene3D" id="1.10.10.60">
    <property type="entry name" value="Homeodomain-like"/>
    <property type="match status" value="2"/>
</dbReference>
<keyword evidence="7" id="KW-1185">Reference proteome</keyword>
<evidence type="ECO:0000313" key="6">
    <source>
        <dbReference type="EMBL" id="MFB5267616.1"/>
    </source>
</evidence>
<evidence type="ECO:0000256" key="1">
    <source>
        <dbReference type="ARBA" id="ARBA00023015"/>
    </source>
</evidence>
<gene>
    <name evidence="6" type="ORF">ACE41H_12605</name>
</gene>
<dbReference type="Pfam" id="PF12833">
    <property type="entry name" value="HTH_18"/>
    <property type="match status" value="1"/>
</dbReference>
<keyword evidence="3" id="KW-0804">Transcription</keyword>
<keyword evidence="4" id="KW-0812">Transmembrane</keyword>
<protein>
    <submittedName>
        <fullName evidence="6">Helix-turn-helix domain-containing protein</fullName>
    </submittedName>
</protein>
<comment type="caution">
    <text evidence="6">The sequence shown here is derived from an EMBL/GenBank/DDBJ whole genome shotgun (WGS) entry which is preliminary data.</text>
</comment>
<dbReference type="EMBL" id="JBHHMI010000009">
    <property type="protein sequence ID" value="MFB5267616.1"/>
    <property type="molecule type" value="Genomic_DNA"/>
</dbReference>
<dbReference type="Proteomes" id="UP001580346">
    <property type="component" value="Unassembled WGS sequence"/>
</dbReference>
<dbReference type="InterPro" id="IPR018062">
    <property type="entry name" value="HTH_AraC-typ_CS"/>
</dbReference>
<dbReference type="RefSeq" id="WP_375355615.1">
    <property type="nucleotide sequence ID" value="NZ_JBHHMI010000009.1"/>
</dbReference>
<organism evidence="6 7">
    <name type="scientific">Paenibacillus enshidis</name>
    <dbReference type="NCBI Taxonomy" id="1458439"/>
    <lineage>
        <taxon>Bacteria</taxon>
        <taxon>Bacillati</taxon>
        <taxon>Bacillota</taxon>
        <taxon>Bacilli</taxon>
        <taxon>Bacillales</taxon>
        <taxon>Paenibacillaceae</taxon>
        <taxon>Paenibacillus</taxon>
    </lineage>
</organism>
<dbReference type="PANTHER" id="PTHR43280">
    <property type="entry name" value="ARAC-FAMILY TRANSCRIPTIONAL REGULATOR"/>
    <property type="match status" value="1"/>
</dbReference>
<evidence type="ECO:0000256" key="2">
    <source>
        <dbReference type="ARBA" id="ARBA00023125"/>
    </source>
</evidence>
<evidence type="ECO:0000256" key="3">
    <source>
        <dbReference type="ARBA" id="ARBA00023163"/>
    </source>
</evidence>
<dbReference type="PROSITE" id="PS01124">
    <property type="entry name" value="HTH_ARAC_FAMILY_2"/>
    <property type="match status" value="1"/>
</dbReference>
<dbReference type="InterPro" id="IPR009057">
    <property type="entry name" value="Homeodomain-like_sf"/>
</dbReference>
<dbReference type="SMART" id="SM00342">
    <property type="entry name" value="HTH_ARAC"/>
    <property type="match status" value="1"/>
</dbReference>
<dbReference type="InterPro" id="IPR018060">
    <property type="entry name" value="HTH_AraC"/>
</dbReference>
<evidence type="ECO:0000313" key="7">
    <source>
        <dbReference type="Proteomes" id="UP001580346"/>
    </source>
</evidence>
<proteinExistence type="predicted"/>
<dbReference type="PROSITE" id="PS00041">
    <property type="entry name" value="HTH_ARAC_FAMILY_1"/>
    <property type="match status" value="1"/>
</dbReference>
<keyword evidence="4" id="KW-1133">Transmembrane helix</keyword>
<feature type="domain" description="HTH araC/xylS-type" evidence="5">
    <location>
        <begin position="657"/>
        <end position="755"/>
    </location>
</feature>
<sequence length="765" mass="85332">MARSFVQWLKGSLANTQTRLLVVLTAAVFLIITAVGVAAYYTSKAVLQEELSEPQHQLLRIGMNSIDEYIREGDQLAVKIALNNEVYQFLTSANQASYRNITELVQFLNTMVNSTAYIKSAYIYDVKRESIVAFPQGFSSSKANFADSLWTDGIKEDFGDRMMLVKKRNVPSGAAAAGSEITLFRKMMIQGELKGIIAVNFKPGQLFSHILLPSVSHLDSRRFVLDSSGGTLYELGTFDFGPGAAQAAVKQLNGARLGDFDHGGRRLLATQIESPVTGWRYLSVVSQNSLLSNTRKIRDAVIAVSIAALLTGAVAIAYYNATAFRPVRRMRDLFSNYDSRRVSADLKDLERVTGELLTDHAQLLVRLRQTMPEAASKLLADIYTGNITGPRDISGKWSRYFKDWTGSQLIVVMVSIDDYAAWSRRFAPSDHSLLKFAVINIITELFAQGWLVLASDLGRDRMAVLLQPPATDASDSAQNVLAMATEEIFRLLKFQVSAGISICSGGPGSLRQAMFDAESALGYRLYRSYGQVIHFREVPGDCLKAKRPPEGELQARLAEAVEAGSGERALVVLDKLVSQIREDEWQPAVAVHYLESLYAVLKRLRQGREAERDGEGEAPFFCTMQLDAAAGYLWGQAKELAACYGRVKESKDFILCRQMIDYMNQHLDDPIGVQEIAGHTGISVSLASQLFKQEMNETIHGYFTRLRMERACELLIQTDYKISEIATMVGYQHENSFIRVYRKYKDITPGKYREMMRGRKEALPD</sequence>
<evidence type="ECO:0000256" key="4">
    <source>
        <dbReference type="SAM" id="Phobius"/>
    </source>
</evidence>
<feature type="transmembrane region" description="Helical" evidence="4">
    <location>
        <begin position="433"/>
        <end position="453"/>
    </location>
</feature>
<keyword evidence="2" id="KW-0238">DNA-binding</keyword>
<dbReference type="SUPFAM" id="SSF46689">
    <property type="entry name" value="Homeodomain-like"/>
    <property type="match status" value="2"/>
</dbReference>
<keyword evidence="1" id="KW-0805">Transcription regulation</keyword>
<keyword evidence="4" id="KW-0472">Membrane</keyword>
<evidence type="ECO:0000259" key="5">
    <source>
        <dbReference type="PROSITE" id="PS01124"/>
    </source>
</evidence>
<feature type="transmembrane region" description="Helical" evidence="4">
    <location>
        <begin position="300"/>
        <end position="321"/>
    </location>
</feature>
<reference evidence="6 7" key="1">
    <citation type="submission" date="2024-09" db="EMBL/GenBank/DDBJ databases">
        <title>Paenibacillus zeirhizospherea sp. nov., isolated from surface of the maize (Zea mays) roots in a horticulture field, Hungary.</title>
        <authorList>
            <person name="Marton D."/>
            <person name="Farkas M."/>
            <person name="Bedics A."/>
            <person name="Toth E."/>
            <person name="Tancsics A."/>
            <person name="Boka K."/>
            <person name="Maroti G."/>
            <person name="Kriszt B."/>
            <person name="Cserhati M."/>
        </authorList>
    </citation>
    <scope>NUCLEOTIDE SEQUENCE [LARGE SCALE GENOMIC DNA]</scope>
    <source>
        <strain evidence="6 7">KCTC 33519</strain>
    </source>
</reference>
<dbReference type="PANTHER" id="PTHR43280:SF2">
    <property type="entry name" value="HTH-TYPE TRANSCRIPTIONAL REGULATOR EXSA"/>
    <property type="match status" value="1"/>
</dbReference>